<feature type="region of interest" description="Disordered" evidence="1">
    <location>
        <begin position="1"/>
        <end position="20"/>
    </location>
</feature>
<feature type="region of interest" description="Disordered" evidence="1">
    <location>
        <begin position="27"/>
        <end position="104"/>
    </location>
</feature>
<keyword evidence="3" id="KW-1185">Reference proteome</keyword>
<evidence type="ECO:0000256" key="1">
    <source>
        <dbReference type="SAM" id="MobiDB-lite"/>
    </source>
</evidence>
<gene>
    <name evidence="2" type="ORF">OE88DRAFT_1664792</name>
</gene>
<protein>
    <submittedName>
        <fullName evidence="2">Uncharacterized protein</fullName>
    </submittedName>
</protein>
<organism evidence="2 3">
    <name type="scientific">Heliocybe sulcata</name>
    <dbReference type="NCBI Taxonomy" id="5364"/>
    <lineage>
        <taxon>Eukaryota</taxon>
        <taxon>Fungi</taxon>
        <taxon>Dikarya</taxon>
        <taxon>Basidiomycota</taxon>
        <taxon>Agaricomycotina</taxon>
        <taxon>Agaricomycetes</taxon>
        <taxon>Gloeophyllales</taxon>
        <taxon>Gloeophyllaceae</taxon>
        <taxon>Heliocybe</taxon>
    </lineage>
</organism>
<accession>A0A5C3MSC6</accession>
<proteinExistence type="predicted"/>
<name>A0A5C3MSC6_9AGAM</name>
<dbReference type="AlphaFoldDB" id="A0A5C3MSC6"/>
<evidence type="ECO:0000313" key="2">
    <source>
        <dbReference type="EMBL" id="TFK48294.1"/>
    </source>
</evidence>
<dbReference type="Proteomes" id="UP000305948">
    <property type="component" value="Unassembled WGS sequence"/>
</dbReference>
<feature type="compositionally biased region" description="Polar residues" evidence="1">
    <location>
        <begin position="36"/>
        <end position="61"/>
    </location>
</feature>
<reference evidence="2 3" key="1">
    <citation type="journal article" date="2019" name="Nat. Ecol. Evol.">
        <title>Megaphylogeny resolves global patterns of mushroom evolution.</title>
        <authorList>
            <person name="Varga T."/>
            <person name="Krizsan K."/>
            <person name="Foldi C."/>
            <person name="Dima B."/>
            <person name="Sanchez-Garcia M."/>
            <person name="Sanchez-Ramirez S."/>
            <person name="Szollosi G.J."/>
            <person name="Szarkandi J.G."/>
            <person name="Papp V."/>
            <person name="Albert L."/>
            <person name="Andreopoulos W."/>
            <person name="Angelini C."/>
            <person name="Antonin V."/>
            <person name="Barry K.W."/>
            <person name="Bougher N.L."/>
            <person name="Buchanan P."/>
            <person name="Buyck B."/>
            <person name="Bense V."/>
            <person name="Catcheside P."/>
            <person name="Chovatia M."/>
            <person name="Cooper J."/>
            <person name="Damon W."/>
            <person name="Desjardin D."/>
            <person name="Finy P."/>
            <person name="Geml J."/>
            <person name="Haridas S."/>
            <person name="Hughes K."/>
            <person name="Justo A."/>
            <person name="Karasinski D."/>
            <person name="Kautmanova I."/>
            <person name="Kiss B."/>
            <person name="Kocsube S."/>
            <person name="Kotiranta H."/>
            <person name="LaButti K.M."/>
            <person name="Lechner B.E."/>
            <person name="Liimatainen K."/>
            <person name="Lipzen A."/>
            <person name="Lukacs Z."/>
            <person name="Mihaltcheva S."/>
            <person name="Morgado L.N."/>
            <person name="Niskanen T."/>
            <person name="Noordeloos M.E."/>
            <person name="Ohm R.A."/>
            <person name="Ortiz-Santana B."/>
            <person name="Ovrebo C."/>
            <person name="Racz N."/>
            <person name="Riley R."/>
            <person name="Savchenko A."/>
            <person name="Shiryaev A."/>
            <person name="Soop K."/>
            <person name="Spirin V."/>
            <person name="Szebenyi C."/>
            <person name="Tomsovsky M."/>
            <person name="Tulloss R.E."/>
            <person name="Uehling J."/>
            <person name="Grigoriev I.V."/>
            <person name="Vagvolgyi C."/>
            <person name="Papp T."/>
            <person name="Martin F.M."/>
            <person name="Miettinen O."/>
            <person name="Hibbett D.S."/>
            <person name="Nagy L.G."/>
        </authorList>
    </citation>
    <scope>NUCLEOTIDE SEQUENCE [LARGE SCALE GENOMIC DNA]</scope>
    <source>
        <strain evidence="2 3">OMC1185</strain>
    </source>
</reference>
<evidence type="ECO:0000313" key="3">
    <source>
        <dbReference type="Proteomes" id="UP000305948"/>
    </source>
</evidence>
<dbReference type="EMBL" id="ML213520">
    <property type="protein sequence ID" value="TFK48294.1"/>
    <property type="molecule type" value="Genomic_DNA"/>
</dbReference>
<sequence length="104" mass="10619">MPRIIDSDTSDEETGDNGVQDWAAYVKVTSAPDPQATATKGTPGAQPTKTVSGKTKFNKSSGGKDKSGQATKKPASGSAKPSEGTASSKKVDAPSATGRQKKHV</sequence>